<accession>A0A0N1IA31</accession>
<dbReference type="PROSITE" id="PS50294">
    <property type="entry name" value="WD_REPEATS_REGION"/>
    <property type="match status" value="1"/>
</dbReference>
<dbReference type="GO" id="GO:0046540">
    <property type="term" value="C:U4/U6 x U5 tri-snRNP complex"/>
    <property type="evidence" value="ECO:0007669"/>
    <property type="project" value="TreeGrafter"/>
</dbReference>
<dbReference type="GO" id="GO:0017070">
    <property type="term" value="F:U6 snRNA binding"/>
    <property type="evidence" value="ECO:0007669"/>
    <property type="project" value="TreeGrafter"/>
</dbReference>
<dbReference type="PANTHER" id="PTHR19846">
    <property type="entry name" value="WD40 REPEAT PROTEIN"/>
    <property type="match status" value="1"/>
</dbReference>
<evidence type="ECO:0000313" key="3">
    <source>
        <dbReference type="Proteomes" id="UP000053240"/>
    </source>
</evidence>
<evidence type="ECO:0000313" key="2">
    <source>
        <dbReference type="EMBL" id="KPJ18777.1"/>
    </source>
</evidence>
<sequence>MSELDAVLCSLRDIWDLYLVLHGILLDIASPLPPLTIRHIHTYIQKYIHYAKIWDIRKRAPIYTIPAHTHLVSDVRYQRSHGHYLATSSYDGSGKLWSDPAWHPLRTLSGHDNKVMSVDISLDNKYIATCSYDRTFKLWAPDLA</sequence>
<dbReference type="STRING" id="76193.A0A0N1IA31"/>
<dbReference type="InterPro" id="IPR015943">
    <property type="entry name" value="WD40/YVTN_repeat-like_dom_sf"/>
</dbReference>
<feature type="repeat" description="WD" evidence="1">
    <location>
        <begin position="108"/>
        <end position="139"/>
    </location>
</feature>
<dbReference type="GO" id="GO:0030621">
    <property type="term" value="F:U4 snRNA binding"/>
    <property type="evidence" value="ECO:0007669"/>
    <property type="project" value="TreeGrafter"/>
</dbReference>
<proteinExistence type="predicted"/>
<reference evidence="2 3" key="1">
    <citation type="journal article" date="2015" name="Nat. Commun.">
        <title>Outbred genome sequencing and CRISPR/Cas9 gene editing in butterflies.</title>
        <authorList>
            <person name="Li X."/>
            <person name="Fan D."/>
            <person name="Zhang W."/>
            <person name="Liu G."/>
            <person name="Zhang L."/>
            <person name="Zhao L."/>
            <person name="Fang X."/>
            <person name="Chen L."/>
            <person name="Dong Y."/>
            <person name="Chen Y."/>
            <person name="Ding Y."/>
            <person name="Zhao R."/>
            <person name="Feng M."/>
            <person name="Zhu Y."/>
            <person name="Feng Y."/>
            <person name="Jiang X."/>
            <person name="Zhu D."/>
            <person name="Xiang H."/>
            <person name="Feng X."/>
            <person name="Li S."/>
            <person name="Wang J."/>
            <person name="Zhang G."/>
            <person name="Kronforst M.R."/>
            <person name="Wang W."/>
        </authorList>
    </citation>
    <scope>NUCLEOTIDE SEQUENCE [LARGE SCALE GENOMIC DNA]</scope>
    <source>
        <strain evidence="2">Ya'a_city_454_Pm</strain>
        <tissue evidence="2">Whole body</tissue>
    </source>
</reference>
<feature type="repeat" description="WD" evidence="1">
    <location>
        <begin position="65"/>
        <end position="98"/>
    </location>
</feature>
<dbReference type="SMART" id="SM00320">
    <property type="entry name" value="WD40"/>
    <property type="match status" value="2"/>
</dbReference>
<evidence type="ECO:0000256" key="1">
    <source>
        <dbReference type="PROSITE-ProRule" id="PRU00221"/>
    </source>
</evidence>
<dbReference type="Pfam" id="PF00400">
    <property type="entry name" value="WD40"/>
    <property type="match status" value="2"/>
</dbReference>
<dbReference type="SUPFAM" id="SSF50978">
    <property type="entry name" value="WD40 repeat-like"/>
    <property type="match status" value="1"/>
</dbReference>
<name>A0A0N1IA31_PAPMA</name>
<protein>
    <submittedName>
        <fullName evidence="2">U4/U6 small nuclear ribonucleoprotein Prp4</fullName>
    </submittedName>
</protein>
<dbReference type="GO" id="GO:0000398">
    <property type="term" value="P:mRNA splicing, via spliceosome"/>
    <property type="evidence" value="ECO:0007669"/>
    <property type="project" value="TreeGrafter"/>
</dbReference>
<keyword evidence="3" id="KW-1185">Reference proteome</keyword>
<keyword evidence="1" id="KW-0853">WD repeat</keyword>
<organism evidence="2 3">
    <name type="scientific">Papilio machaon</name>
    <name type="common">Old World swallowtail butterfly</name>
    <dbReference type="NCBI Taxonomy" id="76193"/>
    <lineage>
        <taxon>Eukaryota</taxon>
        <taxon>Metazoa</taxon>
        <taxon>Ecdysozoa</taxon>
        <taxon>Arthropoda</taxon>
        <taxon>Hexapoda</taxon>
        <taxon>Insecta</taxon>
        <taxon>Pterygota</taxon>
        <taxon>Neoptera</taxon>
        <taxon>Endopterygota</taxon>
        <taxon>Lepidoptera</taxon>
        <taxon>Glossata</taxon>
        <taxon>Ditrysia</taxon>
        <taxon>Papilionoidea</taxon>
        <taxon>Papilionidae</taxon>
        <taxon>Papilioninae</taxon>
        <taxon>Papilio</taxon>
    </lineage>
</organism>
<gene>
    <name evidence="2" type="ORF">RR48_02560</name>
</gene>
<dbReference type="FunFam" id="2.130.10.10:FF:000443">
    <property type="entry name" value="U4/U6 small nuclear ribonucleoprotein Prp4"/>
    <property type="match status" value="1"/>
</dbReference>
<dbReference type="PANTHER" id="PTHR19846:SF0">
    <property type="entry name" value="PRE-MRNA PROCESSING FACTOR 4"/>
    <property type="match status" value="1"/>
</dbReference>
<dbReference type="Proteomes" id="UP000053240">
    <property type="component" value="Unassembled WGS sequence"/>
</dbReference>
<dbReference type="PROSITE" id="PS50082">
    <property type="entry name" value="WD_REPEATS_2"/>
    <property type="match status" value="2"/>
</dbReference>
<dbReference type="InterPro" id="IPR001680">
    <property type="entry name" value="WD40_rpt"/>
</dbReference>
<keyword evidence="2" id="KW-0687">Ribonucleoprotein</keyword>
<dbReference type="Gene3D" id="2.130.10.10">
    <property type="entry name" value="YVTN repeat-like/Quinoprotein amine dehydrogenase"/>
    <property type="match status" value="1"/>
</dbReference>
<dbReference type="EMBL" id="KQ459988">
    <property type="protein sequence ID" value="KPJ18777.1"/>
    <property type="molecule type" value="Genomic_DNA"/>
</dbReference>
<dbReference type="AlphaFoldDB" id="A0A0N1IA31"/>
<dbReference type="InParanoid" id="A0A0N1IA31"/>
<dbReference type="InterPro" id="IPR036322">
    <property type="entry name" value="WD40_repeat_dom_sf"/>
</dbReference>